<dbReference type="RefSeq" id="XP_046016050.1">
    <property type="nucleotide sequence ID" value="XM_046153415.1"/>
</dbReference>
<feature type="domain" description="RNase H type-1" evidence="8">
    <location>
        <begin position="65"/>
        <end position="223"/>
    </location>
</feature>
<name>A0A9P9BTY7_9PEZI</name>
<dbReference type="Proteomes" id="UP000756346">
    <property type="component" value="Unassembled WGS sequence"/>
</dbReference>
<dbReference type="AlphaFoldDB" id="A0A9P9BTY7"/>
<dbReference type="EMBL" id="JAGTJQ010000003">
    <property type="protein sequence ID" value="KAH7035957.1"/>
    <property type="molecule type" value="Genomic_DNA"/>
</dbReference>
<reference evidence="9" key="1">
    <citation type="journal article" date="2021" name="Nat. Commun.">
        <title>Genetic determinants of endophytism in the Arabidopsis root mycobiome.</title>
        <authorList>
            <person name="Mesny F."/>
            <person name="Miyauchi S."/>
            <person name="Thiergart T."/>
            <person name="Pickel B."/>
            <person name="Atanasova L."/>
            <person name="Karlsson M."/>
            <person name="Huettel B."/>
            <person name="Barry K.W."/>
            <person name="Haridas S."/>
            <person name="Chen C."/>
            <person name="Bauer D."/>
            <person name="Andreopoulos W."/>
            <person name="Pangilinan J."/>
            <person name="LaButti K."/>
            <person name="Riley R."/>
            <person name="Lipzen A."/>
            <person name="Clum A."/>
            <person name="Drula E."/>
            <person name="Henrissat B."/>
            <person name="Kohler A."/>
            <person name="Grigoriev I.V."/>
            <person name="Martin F.M."/>
            <person name="Hacquard S."/>
        </authorList>
    </citation>
    <scope>NUCLEOTIDE SEQUENCE</scope>
    <source>
        <strain evidence="9">MPI-CAGE-CH-0230</strain>
    </source>
</reference>
<keyword evidence="7" id="KW-0378">Hydrolase</keyword>
<organism evidence="9 10">
    <name type="scientific">Microdochium trichocladiopsis</name>
    <dbReference type="NCBI Taxonomy" id="1682393"/>
    <lineage>
        <taxon>Eukaryota</taxon>
        <taxon>Fungi</taxon>
        <taxon>Dikarya</taxon>
        <taxon>Ascomycota</taxon>
        <taxon>Pezizomycotina</taxon>
        <taxon>Sordariomycetes</taxon>
        <taxon>Xylariomycetidae</taxon>
        <taxon>Xylariales</taxon>
        <taxon>Microdochiaceae</taxon>
        <taxon>Microdochium</taxon>
    </lineage>
</organism>
<evidence type="ECO:0000256" key="3">
    <source>
        <dbReference type="ARBA" id="ARBA00012180"/>
    </source>
</evidence>
<dbReference type="CDD" id="cd13934">
    <property type="entry name" value="RNase_H_Dikarya_like"/>
    <property type="match status" value="1"/>
</dbReference>
<evidence type="ECO:0000313" key="9">
    <source>
        <dbReference type="EMBL" id="KAH7035957.1"/>
    </source>
</evidence>
<dbReference type="InterPro" id="IPR012337">
    <property type="entry name" value="RNaseH-like_sf"/>
</dbReference>
<dbReference type="GO" id="GO:0043137">
    <property type="term" value="P:DNA replication, removal of RNA primer"/>
    <property type="evidence" value="ECO:0007669"/>
    <property type="project" value="TreeGrafter"/>
</dbReference>
<dbReference type="GO" id="GO:0046872">
    <property type="term" value="F:metal ion binding"/>
    <property type="evidence" value="ECO:0007669"/>
    <property type="project" value="UniProtKB-KW"/>
</dbReference>
<evidence type="ECO:0000256" key="2">
    <source>
        <dbReference type="ARBA" id="ARBA00005300"/>
    </source>
</evidence>
<evidence type="ECO:0000259" key="8">
    <source>
        <dbReference type="PROSITE" id="PS50879"/>
    </source>
</evidence>
<dbReference type="PANTHER" id="PTHR10642:SF26">
    <property type="entry name" value="RIBONUCLEASE H1"/>
    <property type="match status" value="1"/>
</dbReference>
<proteinExistence type="inferred from homology"/>
<evidence type="ECO:0000256" key="4">
    <source>
        <dbReference type="ARBA" id="ARBA00022722"/>
    </source>
</evidence>
<evidence type="ECO:0000313" key="10">
    <source>
        <dbReference type="Proteomes" id="UP000756346"/>
    </source>
</evidence>
<accession>A0A9P9BTY7</accession>
<comment type="caution">
    <text evidence="9">The sequence shown here is derived from an EMBL/GenBank/DDBJ whole genome shotgun (WGS) entry which is preliminary data.</text>
</comment>
<sequence length="226" mass="25268">MGRDEHSAAIEHIRQWAEDRRFVPSLRYTDKVLDQIEIHHDDDLWTYVACDDADPCADCGALPAHLDCIVIAVDGACHNNGTPYASAAVGVFVGKNSPHNISTSLMLKDTKATSQIAELNAGILGLQQALQIQRQGFGEETLHQVVIKADSEYLVKGMTEWASRWKKNGYRTSTGKPVANLALFDRLNKLVEELNDHKVEVIFWHVTRDKNQEADRLASRALHTIK</sequence>
<dbReference type="GO" id="GO:0003676">
    <property type="term" value="F:nucleic acid binding"/>
    <property type="evidence" value="ECO:0007669"/>
    <property type="project" value="InterPro"/>
</dbReference>
<comment type="catalytic activity">
    <reaction evidence="1">
        <text>Endonucleolytic cleavage to 5'-phosphomonoester.</text>
        <dbReference type="EC" id="3.1.26.4"/>
    </reaction>
</comment>
<dbReference type="SUPFAM" id="SSF53098">
    <property type="entry name" value="Ribonuclease H-like"/>
    <property type="match status" value="1"/>
</dbReference>
<dbReference type="EC" id="3.1.26.4" evidence="3"/>
<evidence type="ECO:0000256" key="1">
    <source>
        <dbReference type="ARBA" id="ARBA00000077"/>
    </source>
</evidence>
<dbReference type="InterPro" id="IPR050092">
    <property type="entry name" value="RNase_H"/>
</dbReference>
<keyword evidence="10" id="KW-1185">Reference proteome</keyword>
<protein>
    <recommendedName>
        <fullName evidence="3">ribonuclease H</fullName>
        <ecNumber evidence="3">3.1.26.4</ecNumber>
    </recommendedName>
</protein>
<dbReference type="PROSITE" id="PS50879">
    <property type="entry name" value="RNASE_H_1"/>
    <property type="match status" value="1"/>
</dbReference>
<comment type="similarity">
    <text evidence="2">Belongs to the RNase H family.</text>
</comment>
<evidence type="ECO:0000256" key="7">
    <source>
        <dbReference type="ARBA" id="ARBA00022801"/>
    </source>
</evidence>
<dbReference type="GeneID" id="70182961"/>
<dbReference type="Pfam" id="PF00075">
    <property type="entry name" value="RNase_H"/>
    <property type="match status" value="1"/>
</dbReference>
<evidence type="ECO:0000256" key="6">
    <source>
        <dbReference type="ARBA" id="ARBA00022759"/>
    </source>
</evidence>
<keyword evidence="5" id="KW-0479">Metal-binding</keyword>
<dbReference type="InterPro" id="IPR036397">
    <property type="entry name" value="RNaseH_sf"/>
</dbReference>
<dbReference type="InterPro" id="IPR002156">
    <property type="entry name" value="RNaseH_domain"/>
</dbReference>
<dbReference type="OrthoDB" id="407198at2759"/>
<dbReference type="GO" id="GO:0004523">
    <property type="term" value="F:RNA-DNA hybrid ribonuclease activity"/>
    <property type="evidence" value="ECO:0007669"/>
    <property type="project" value="UniProtKB-EC"/>
</dbReference>
<keyword evidence="6" id="KW-0255">Endonuclease</keyword>
<dbReference type="PANTHER" id="PTHR10642">
    <property type="entry name" value="RIBONUCLEASE H1"/>
    <property type="match status" value="1"/>
</dbReference>
<dbReference type="Gene3D" id="3.30.420.10">
    <property type="entry name" value="Ribonuclease H-like superfamily/Ribonuclease H"/>
    <property type="match status" value="1"/>
</dbReference>
<evidence type="ECO:0000256" key="5">
    <source>
        <dbReference type="ARBA" id="ARBA00022723"/>
    </source>
</evidence>
<gene>
    <name evidence="9" type="ORF">B0I36DRAFT_319438</name>
</gene>
<keyword evidence="4" id="KW-0540">Nuclease</keyword>